<evidence type="ECO:0000313" key="2">
    <source>
        <dbReference type="EMBL" id="KZV38346.1"/>
    </source>
</evidence>
<gene>
    <name evidence="2" type="ORF">F511_21616</name>
</gene>
<feature type="compositionally biased region" description="Low complexity" evidence="1">
    <location>
        <begin position="8"/>
        <end position="22"/>
    </location>
</feature>
<dbReference type="AlphaFoldDB" id="A0A2Z7BVN9"/>
<protein>
    <submittedName>
        <fullName evidence="2">Uncharacterized protein</fullName>
    </submittedName>
</protein>
<dbReference type="EMBL" id="KV001973">
    <property type="protein sequence ID" value="KZV38346.1"/>
    <property type="molecule type" value="Genomic_DNA"/>
</dbReference>
<feature type="compositionally biased region" description="Basic residues" evidence="1">
    <location>
        <begin position="23"/>
        <end position="47"/>
    </location>
</feature>
<evidence type="ECO:0000256" key="1">
    <source>
        <dbReference type="SAM" id="MobiDB-lite"/>
    </source>
</evidence>
<keyword evidence="3" id="KW-1185">Reference proteome</keyword>
<name>A0A2Z7BVN9_9LAMI</name>
<sequence length="191" mass="21640">MRHRRQPASRPSSPPRTSSARSPRVRRPRHVTGARRSARFLHVRRPRCATGARRSGRSPSVMRRNIARRAVIHDRPPCAGQGQRSRAMRDQRASVARARARDEDDEALPYAAAPWPVRCRFFFVSILKFKGPRPEVGFLRQPALEGLTRSAWTDSPRRIGRERFSGEERRRRTTAAAFGEEEGTALALGLG</sequence>
<feature type="region of interest" description="Disordered" evidence="1">
    <location>
        <begin position="1"/>
        <end position="60"/>
    </location>
</feature>
<dbReference type="Proteomes" id="UP000250235">
    <property type="component" value="Unassembled WGS sequence"/>
</dbReference>
<evidence type="ECO:0000313" key="3">
    <source>
        <dbReference type="Proteomes" id="UP000250235"/>
    </source>
</evidence>
<proteinExistence type="predicted"/>
<reference evidence="2 3" key="1">
    <citation type="journal article" date="2015" name="Proc. Natl. Acad. Sci. U.S.A.">
        <title>The resurrection genome of Boea hygrometrica: A blueprint for survival of dehydration.</title>
        <authorList>
            <person name="Xiao L."/>
            <person name="Yang G."/>
            <person name="Zhang L."/>
            <person name="Yang X."/>
            <person name="Zhao S."/>
            <person name="Ji Z."/>
            <person name="Zhou Q."/>
            <person name="Hu M."/>
            <person name="Wang Y."/>
            <person name="Chen M."/>
            <person name="Xu Y."/>
            <person name="Jin H."/>
            <person name="Xiao X."/>
            <person name="Hu G."/>
            <person name="Bao F."/>
            <person name="Hu Y."/>
            <person name="Wan P."/>
            <person name="Li L."/>
            <person name="Deng X."/>
            <person name="Kuang T."/>
            <person name="Xiang C."/>
            <person name="Zhu J.K."/>
            <person name="Oliver M.J."/>
            <person name="He Y."/>
        </authorList>
    </citation>
    <scope>NUCLEOTIDE SEQUENCE [LARGE SCALE GENOMIC DNA]</scope>
    <source>
        <strain evidence="3">cv. XS01</strain>
    </source>
</reference>
<organism evidence="2 3">
    <name type="scientific">Dorcoceras hygrometricum</name>
    <dbReference type="NCBI Taxonomy" id="472368"/>
    <lineage>
        <taxon>Eukaryota</taxon>
        <taxon>Viridiplantae</taxon>
        <taxon>Streptophyta</taxon>
        <taxon>Embryophyta</taxon>
        <taxon>Tracheophyta</taxon>
        <taxon>Spermatophyta</taxon>
        <taxon>Magnoliopsida</taxon>
        <taxon>eudicotyledons</taxon>
        <taxon>Gunneridae</taxon>
        <taxon>Pentapetalae</taxon>
        <taxon>asterids</taxon>
        <taxon>lamiids</taxon>
        <taxon>Lamiales</taxon>
        <taxon>Gesneriaceae</taxon>
        <taxon>Didymocarpoideae</taxon>
        <taxon>Trichosporeae</taxon>
        <taxon>Loxocarpinae</taxon>
        <taxon>Dorcoceras</taxon>
    </lineage>
</organism>
<accession>A0A2Z7BVN9</accession>